<proteinExistence type="predicted"/>
<accession>A0AAD5SZ42</accession>
<dbReference type="GO" id="GO:0007094">
    <property type="term" value="P:mitotic spindle assembly checkpoint signaling"/>
    <property type="evidence" value="ECO:0007669"/>
    <property type="project" value="TreeGrafter"/>
</dbReference>
<dbReference type="GO" id="GO:0005737">
    <property type="term" value="C:cytoplasm"/>
    <property type="evidence" value="ECO:0007669"/>
    <property type="project" value="GOC"/>
</dbReference>
<feature type="domain" description="ZW10 C-terminal helical" evidence="3">
    <location>
        <begin position="330"/>
        <end position="403"/>
    </location>
</feature>
<dbReference type="Proteomes" id="UP001211907">
    <property type="component" value="Unassembled WGS sequence"/>
</dbReference>
<name>A0AAD5SZ42_9FUNG</name>
<reference evidence="4" key="1">
    <citation type="submission" date="2020-05" db="EMBL/GenBank/DDBJ databases">
        <title>Phylogenomic resolution of chytrid fungi.</title>
        <authorList>
            <person name="Stajich J.E."/>
            <person name="Amses K."/>
            <person name="Simmons R."/>
            <person name="Seto K."/>
            <person name="Myers J."/>
            <person name="Bonds A."/>
            <person name="Quandt C.A."/>
            <person name="Barry K."/>
            <person name="Liu P."/>
            <person name="Grigoriev I."/>
            <person name="Longcore J.E."/>
            <person name="James T.Y."/>
        </authorList>
    </citation>
    <scope>NUCLEOTIDE SEQUENCE</scope>
    <source>
        <strain evidence="4">JEL0513</strain>
    </source>
</reference>
<evidence type="ECO:0000313" key="4">
    <source>
        <dbReference type="EMBL" id="KAJ3115873.1"/>
    </source>
</evidence>
<dbReference type="InterPro" id="IPR048344">
    <property type="entry name" value="Zw10_middle"/>
</dbReference>
<dbReference type="InterPro" id="IPR055148">
    <property type="entry name" value="ZW10_C_2"/>
</dbReference>
<evidence type="ECO:0000259" key="1">
    <source>
        <dbReference type="Pfam" id="PF20665"/>
    </source>
</evidence>
<protein>
    <submittedName>
        <fullName evidence="4">Centromere/kinetochore protein zw10</fullName>
    </submittedName>
</protein>
<dbReference type="PANTHER" id="PTHR12205">
    <property type="entry name" value="CENTROMERE/KINETOCHORE PROTEIN ZW10"/>
    <property type="match status" value="1"/>
</dbReference>
<dbReference type="PANTHER" id="PTHR12205:SF0">
    <property type="entry name" value="CENTROMERE_KINETOCHORE PROTEIN ZW10 HOMOLOG"/>
    <property type="match status" value="1"/>
</dbReference>
<feature type="domain" description="Centromere/kinetochore protein zw10 middle" evidence="1">
    <location>
        <begin position="39"/>
        <end position="123"/>
    </location>
</feature>
<dbReference type="AlphaFoldDB" id="A0AAD5SZ42"/>
<organism evidence="4 5">
    <name type="scientific">Physocladia obscura</name>
    <dbReference type="NCBI Taxonomy" id="109957"/>
    <lineage>
        <taxon>Eukaryota</taxon>
        <taxon>Fungi</taxon>
        <taxon>Fungi incertae sedis</taxon>
        <taxon>Chytridiomycota</taxon>
        <taxon>Chytridiomycota incertae sedis</taxon>
        <taxon>Chytridiomycetes</taxon>
        <taxon>Chytridiales</taxon>
        <taxon>Chytriomycetaceae</taxon>
        <taxon>Physocladia</taxon>
    </lineage>
</organism>
<evidence type="ECO:0000313" key="5">
    <source>
        <dbReference type="Proteomes" id="UP001211907"/>
    </source>
</evidence>
<dbReference type="Pfam" id="PF20665">
    <property type="entry name" value="Zw10_middle"/>
    <property type="match status" value="1"/>
</dbReference>
<dbReference type="EMBL" id="JADGJH010001264">
    <property type="protein sequence ID" value="KAJ3115873.1"/>
    <property type="molecule type" value="Genomic_DNA"/>
</dbReference>
<dbReference type="Pfam" id="PF22766">
    <property type="entry name" value="ZW10_C2"/>
    <property type="match status" value="1"/>
</dbReference>
<keyword evidence="5" id="KW-1185">Reference proteome</keyword>
<sequence length="430" mass="48712">MFQIIFEATKFIHDSILGPDFLENTGSKSEWTPEHECFVQILSPFILTELLSDCLIPSIPDNSNDMATYGGFLDAVRAFDKNMKDAHMLFADSCELLDFVAGANLAYARKRKSQLLMEIRKIIESEDQNTFEVDDATERGSIRSLYAAKTGGVKAVSEMPQGKGANSEKHGIAISETSFRLPKCQVSVQAQTLVEQAYQTLNEALLLDNESAIELFYCTRDIFDLYRAVMPILHADNILNSPARAIIFYNDCEYFSHHLLTLGYQYKDKLPEPANKFATFLDMIPYFRNLGEKYFRSQLRTQRDILREFVTSANGFSTLTDDNRFEAVEKSIKKALSHLNGLSRVWKPLLAVDTYLSAMGLLVDTLLESMIAEASKLSAISKEESHQLRYIMGLANKVENFFEIKSSSSAKVSEKVDDCFFVFLRFITTF</sequence>
<dbReference type="InterPro" id="IPR048343">
    <property type="entry name" value="ZW10_C"/>
</dbReference>
<evidence type="ECO:0000259" key="3">
    <source>
        <dbReference type="Pfam" id="PF22766"/>
    </source>
</evidence>
<dbReference type="GO" id="GO:1990423">
    <property type="term" value="C:RZZ complex"/>
    <property type="evidence" value="ECO:0007669"/>
    <property type="project" value="TreeGrafter"/>
</dbReference>
<dbReference type="GO" id="GO:0006888">
    <property type="term" value="P:endoplasmic reticulum to Golgi vesicle-mediated transport"/>
    <property type="evidence" value="ECO:0007669"/>
    <property type="project" value="TreeGrafter"/>
</dbReference>
<feature type="domain" description="Centromere/kinetochore protein zw10 C-terminal" evidence="2">
    <location>
        <begin position="179"/>
        <end position="308"/>
    </location>
</feature>
<comment type="caution">
    <text evidence="4">The sequence shown here is derived from an EMBL/GenBank/DDBJ whole genome shotgun (WGS) entry which is preliminary data.</text>
</comment>
<gene>
    <name evidence="4" type="primary">ZW10_1</name>
    <name evidence="4" type="ORF">HK100_001215</name>
</gene>
<dbReference type="Pfam" id="PF20666">
    <property type="entry name" value="ZW10_C"/>
    <property type="match status" value="1"/>
</dbReference>
<evidence type="ECO:0000259" key="2">
    <source>
        <dbReference type="Pfam" id="PF20666"/>
    </source>
</evidence>
<dbReference type="InterPro" id="IPR046362">
    <property type="entry name" value="Zw10/DSL1_C_sf"/>
</dbReference>
<dbReference type="Gene3D" id="1.10.357.150">
    <property type="match status" value="1"/>
</dbReference>